<comment type="catalytic activity">
    <reaction evidence="1">
        <text>Acts on substrates that are at least partially unfolded. The cleavage site P1 residue is normally between a pair of hydrophobic residues, such as Val-|-Val.</text>
        <dbReference type="EC" id="3.4.21.107"/>
    </reaction>
</comment>
<evidence type="ECO:0000259" key="18">
    <source>
        <dbReference type="PROSITE" id="PS50106"/>
    </source>
</evidence>
<dbReference type="Gene3D" id="2.40.10.120">
    <property type="match status" value="1"/>
</dbReference>
<feature type="active site" description="Charge relay system" evidence="14">
    <location>
        <position position="128"/>
    </location>
</feature>
<feature type="binding site" evidence="15">
    <location>
        <begin position="227"/>
        <end position="229"/>
    </location>
    <ligand>
        <name>substrate</name>
    </ligand>
</feature>
<comment type="caution">
    <text evidence="19">The sequence shown here is derived from an EMBL/GenBank/DDBJ whole genome shotgun (WGS) entry which is preliminary data.</text>
</comment>
<dbReference type="GO" id="GO:0042597">
    <property type="term" value="C:periplasmic space"/>
    <property type="evidence" value="ECO:0007669"/>
    <property type="project" value="UniProtKB-SubCell"/>
</dbReference>
<dbReference type="Pfam" id="PF13365">
    <property type="entry name" value="Trypsin_2"/>
    <property type="match status" value="1"/>
</dbReference>
<evidence type="ECO:0000313" key="20">
    <source>
        <dbReference type="Proteomes" id="UP000295110"/>
    </source>
</evidence>
<feature type="binding site" evidence="15">
    <location>
        <position position="158"/>
    </location>
    <ligand>
        <name>substrate</name>
    </ligand>
</feature>
<comment type="subcellular location">
    <subcellularLocation>
        <location evidence="2">Periplasm</location>
    </subcellularLocation>
</comment>
<dbReference type="PROSITE" id="PS50106">
    <property type="entry name" value="PDZ"/>
    <property type="match status" value="2"/>
</dbReference>
<evidence type="ECO:0000256" key="11">
    <source>
        <dbReference type="ARBA" id="ARBA00022825"/>
    </source>
</evidence>
<evidence type="ECO:0000256" key="14">
    <source>
        <dbReference type="PIRSR" id="PIRSR611782-1"/>
    </source>
</evidence>
<dbReference type="GO" id="GO:0006508">
    <property type="term" value="P:proteolysis"/>
    <property type="evidence" value="ECO:0007669"/>
    <property type="project" value="UniProtKB-KW"/>
</dbReference>
<dbReference type="InterPro" id="IPR001940">
    <property type="entry name" value="Peptidase_S1C"/>
</dbReference>
<dbReference type="CDD" id="cd10839">
    <property type="entry name" value="cpPDZ1_DegP-like"/>
    <property type="match status" value="1"/>
</dbReference>
<keyword evidence="12" id="KW-0346">Stress response</keyword>
<evidence type="ECO:0000256" key="7">
    <source>
        <dbReference type="ARBA" id="ARBA00022729"/>
    </source>
</evidence>
<feature type="binding site" evidence="15">
    <location>
        <position position="128"/>
    </location>
    <ligand>
        <name>substrate</name>
    </ligand>
</feature>
<dbReference type="InterPro" id="IPR041489">
    <property type="entry name" value="PDZ_6"/>
</dbReference>
<keyword evidence="8" id="KW-0677">Repeat</keyword>
<dbReference type="RefSeq" id="WP_132573836.1">
    <property type="nucleotide sequence ID" value="NZ_CBCSGL010000019.1"/>
</dbReference>
<protein>
    <recommendedName>
        <fullName evidence="5">Probable periplasmic serine endoprotease DegP-like</fullName>
        <ecNumber evidence="4">3.4.21.107</ecNumber>
    </recommendedName>
    <alternativeName>
        <fullName evidence="13">Protease Do</fullName>
    </alternativeName>
</protein>
<dbReference type="Pfam" id="PF13180">
    <property type="entry name" value="PDZ_2"/>
    <property type="match status" value="1"/>
</dbReference>
<dbReference type="EC" id="3.4.21.107" evidence="4"/>
<evidence type="ECO:0000313" key="19">
    <source>
        <dbReference type="EMBL" id="TCU92489.1"/>
    </source>
</evidence>
<dbReference type="GO" id="GO:0004252">
    <property type="term" value="F:serine-type endopeptidase activity"/>
    <property type="evidence" value="ECO:0007669"/>
    <property type="project" value="InterPro"/>
</dbReference>
<dbReference type="SUPFAM" id="SSF50494">
    <property type="entry name" value="Trypsin-like serine proteases"/>
    <property type="match status" value="1"/>
</dbReference>
<dbReference type="PANTHER" id="PTHR22939">
    <property type="entry name" value="SERINE PROTEASE FAMILY S1C HTRA-RELATED"/>
    <property type="match status" value="1"/>
</dbReference>
<keyword evidence="10" id="KW-0378">Hydrolase</keyword>
<keyword evidence="9" id="KW-0574">Periplasm</keyword>
<feature type="signal peptide" evidence="17">
    <location>
        <begin position="1"/>
        <end position="22"/>
    </location>
</feature>
<dbReference type="Proteomes" id="UP000295110">
    <property type="component" value="Unassembled WGS sequence"/>
</dbReference>
<evidence type="ECO:0000256" key="5">
    <source>
        <dbReference type="ARBA" id="ARBA00013958"/>
    </source>
</evidence>
<feature type="active site" description="Charge relay system" evidence="14">
    <location>
        <position position="229"/>
    </location>
</feature>
<keyword evidence="20" id="KW-1185">Reference proteome</keyword>
<evidence type="ECO:0000256" key="3">
    <source>
        <dbReference type="ARBA" id="ARBA00010541"/>
    </source>
</evidence>
<evidence type="ECO:0000256" key="6">
    <source>
        <dbReference type="ARBA" id="ARBA00022670"/>
    </source>
</evidence>
<dbReference type="SMART" id="SM00228">
    <property type="entry name" value="PDZ"/>
    <property type="match status" value="2"/>
</dbReference>
<dbReference type="SUPFAM" id="SSF50156">
    <property type="entry name" value="PDZ domain-like"/>
    <property type="match status" value="2"/>
</dbReference>
<feature type="active site" description="Charge relay system" evidence="14">
    <location>
        <position position="158"/>
    </location>
</feature>
<evidence type="ECO:0000256" key="13">
    <source>
        <dbReference type="ARBA" id="ARBA00032850"/>
    </source>
</evidence>
<evidence type="ECO:0000256" key="9">
    <source>
        <dbReference type="ARBA" id="ARBA00022764"/>
    </source>
</evidence>
<comment type="similarity">
    <text evidence="3">Belongs to the peptidase S1C family.</text>
</comment>
<evidence type="ECO:0000256" key="8">
    <source>
        <dbReference type="ARBA" id="ARBA00022737"/>
    </source>
</evidence>
<evidence type="ECO:0000256" key="4">
    <source>
        <dbReference type="ARBA" id="ARBA00013035"/>
    </source>
</evidence>
<keyword evidence="6 19" id="KW-0645">Protease</keyword>
<dbReference type="InterPro" id="IPR011782">
    <property type="entry name" value="Pept_S1C_Do"/>
</dbReference>
<gene>
    <name evidence="19" type="ORF">EV671_10222</name>
</gene>
<evidence type="ECO:0000256" key="10">
    <source>
        <dbReference type="ARBA" id="ARBA00022801"/>
    </source>
</evidence>
<accession>A0A4V2VPY9</accession>
<dbReference type="Gene3D" id="2.30.42.10">
    <property type="match status" value="2"/>
</dbReference>
<dbReference type="Pfam" id="PF17820">
    <property type="entry name" value="PDZ_6"/>
    <property type="match status" value="1"/>
</dbReference>
<dbReference type="OrthoDB" id="8520726at2"/>
<dbReference type="InterPro" id="IPR001478">
    <property type="entry name" value="PDZ"/>
</dbReference>
<feature type="domain" description="PDZ" evidence="18">
    <location>
        <begin position="288"/>
        <end position="364"/>
    </location>
</feature>
<dbReference type="NCBIfam" id="TIGR02037">
    <property type="entry name" value="degP_htrA_DO"/>
    <property type="match status" value="1"/>
</dbReference>
<dbReference type="EMBL" id="SMBU01000022">
    <property type="protein sequence ID" value="TCU92489.1"/>
    <property type="molecule type" value="Genomic_DNA"/>
</dbReference>
<evidence type="ECO:0000256" key="17">
    <source>
        <dbReference type="SAM" id="SignalP"/>
    </source>
</evidence>
<dbReference type="InterPro" id="IPR009003">
    <property type="entry name" value="Peptidase_S1_PA"/>
</dbReference>
<sequence>MHAENRPHPARARLLLSGTALALAFAFGQPTAAAQARELPDFTELVERVGPAVVNIRTAEKVKLADNQGEMNEQMQEFFRRFGIPVPNQRRGAPRDGTPGGEDDAPTRRGVGSGFILSADGYVMTNAHVVQGADEVIVTLTDKRELKAKIIGVDQRSDVAVVKVEASGLPVVKIGDSNRAKVGEWVMAIGSPFGLENSVTAGIISAKQRDTGDLLPLIQTDVAINPGNSGGPLVNMRGEVIGINSQIYSQSGGYMGISFAIPIADAMRVADELRAGGHVVRGFLGVLPDDITKEVAEAIGLGKPAGAVVRNVTAGSPAEKGGVEGGDVITKVDGKPVDKAADLRRLIAAVKPGAKATLTVFRRGGYKDLVVTIGEDERSKRQGAAAAAGDGEAAPAAAPSAVLGLKVSELTEAQRKDLKIKSGVKVDAATGAAARAGLREGDLILSVDNVEVGSVKAFQAQIAKADKAKVINLVVRRDDVVSFVLLKPTR</sequence>
<evidence type="ECO:0000256" key="1">
    <source>
        <dbReference type="ARBA" id="ARBA00001772"/>
    </source>
</evidence>
<feature type="region of interest" description="Disordered" evidence="16">
    <location>
        <begin position="86"/>
        <end position="110"/>
    </location>
</feature>
<keyword evidence="11" id="KW-0720">Serine protease</keyword>
<feature type="chain" id="PRO_5039283496" description="Probable periplasmic serine endoprotease DegP-like" evidence="17">
    <location>
        <begin position="23"/>
        <end position="490"/>
    </location>
</feature>
<evidence type="ECO:0000256" key="2">
    <source>
        <dbReference type="ARBA" id="ARBA00004418"/>
    </source>
</evidence>
<evidence type="ECO:0000256" key="16">
    <source>
        <dbReference type="SAM" id="MobiDB-lite"/>
    </source>
</evidence>
<evidence type="ECO:0000256" key="15">
    <source>
        <dbReference type="PIRSR" id="PIRSR611782-2"/>
    </source>
</evidence>
<dbReference type="InterPro" id="IPR036034">
    <property type="entry name" value="PDZ_sf"/>
</dbReference>
<name>A0A4V2VPY9_ROSSA</name>
<proteinExistence type="inferred from homology"/>
<dbReference type="PANTHER" id="PTHR22939:SF130">
    <property type="entry name" value="PERIPLASMIC SERINE ENDOPROTEASE DEGP-LIKE-RELATED"/>
    <property type="match status" value="1"/>
</dbReference>
<evidence type="ECO:0000256" key="12">
    <source>
        <dbReference type="ARBA" id="ARBA00023016"/>
    </source>
</evidence>
<dbReference type="AlphaFoldDB" id="A0A4V2VPY9"/>
<feature type="domain" description="PDZ" evidence="18">
    <location>
        <begin position="370"/>
        <end position="479"/>
    </location>
</feature>
<organism evidence="19 20">
    <name type="scientific">Roseateles saccharophilus</name>
    <name type="common">Pseudomonas saccharophila</name>
    <dbReference type="NCBI Taxonomy" id="304"/>
    <lineage>
        <taxon>Bacteria</taxon>
        <taxon>Pseudomonadati</taxon>
        <taxon>Pseudomonadota</taxon>
        <taxon>Betaproteobacteria</taxon>
        <taxon>Burkholderiales</taxon>
        <taxon>Sphaerotilaceae</taxon>
        <taxon>Roseateles</taxon>
    </lineage>
</organism>
<dbReference type="PRINTS" id="PR00834">
    <property type="entry name" value="PROTEASES2C"/>
</dbReference>
<reference evidence="19 20" key="1">
    <citation type="submission" date="2019-03" db="EMBL/GenBank/DDBJ databases">
        <title>Genomic Encyclopedia of Type Strains, Phase IV (KMG-IV): sequencing the most valuable type-strain genomes for metagenomic binning, comparative biology and taxonomic classification.</title>
        <authorList>
            <person name="Goeker M."/>
        </authorList>
    </citation>
    <scope>NUCLEOTIDE SEQUENCE [LARGE SCALE GENOMIC DNA]</scope>
    <source>
        <strain evidence="19 20">DSM 654</strain>
    </source>
</reference>
<keyword evidence="7 17" id="KW-0732">Signal</keyword>